<keyword evidence="2 6" id="KW-0808">Transferase</keyword>
<evidence type="ECO:0000256" key="2">
    <source>
        <dbReference type="ARBA" id="ARBA00022679"/>
    </source>
</evidence>
<comment type="caution">
    <text evidence="6">The sequence shown here is derived from an EMBL/GenBank/DDBJ whole genome shotgun (WGS) entry which is preliminary data.</text>
</comment>
<dbReference type="InterPro" id="IPR023213">
    <property type="entry name" value="CAT-like_dom_sf"/>
</dbReference>
<dbReference type="SUPFAM" id="SSF52777">
    <property type="entry name" value="CoA-dependent acyltransferases"/>
    <property type="match status" value="2"/>
</dbReference>
<accession>A0A417YFL3</accession>
<dbReference type="InterPro" id="IPR039551">
    <property type="entry name" value="Cho/carn_acyl_trans"/>
</dbReference>
<dbReference type="EMBL" id="QWEG01000022">
    <property type="protein sequence ID" value="RHW31483.1"/>
    <property type="molecule type" value="Genomic_DNA"/>
</dbReference>
<organism evidence="6 7">
    <name type="scientific">Neobacillus notoginsengisoli</name>
    <dbReference type="NCBI Taxonomy" id="1578198"/>
    <lineage>
        <taxon>Bacteria</taxon>
        <taxon>Bacillati</taxon>
        <taxon>Bacillota</taxon>
        <taxon>Bacilli</taxon>
        <taxon>Bacillales</taxon>
        <taxon>Bacillaceae</taxon>
        <taxon>Neobacillus</taxon>
    </lineage>
</organism>
<dbReference type="InterPro" id="IPR000542">
    <property type="entry name" value="Carn_acyl_trans"/>
</dbReference>
<dbReference type="InterPro" id="IPR042231">
    <property type="entry name" value="Cho/carn_acyl_trans_2"/>
</dbReference>
<evidence type="ECO:0000313" key="6">
    <source>
        <dbReference type="EMBL" id="RHW31483.1"/>
    </source>
</evidence>
<reference evidence="6 7" key="1">
    <citation type="journal article" date="2017" name="Int. J. Syst. Evol. Microbiol.">
        <title>Bacillus notoginsengisoli sp. nov., a novel bacterium isolated from the rhizosphere of Panax notoginseng.</title>
        <authorList>
            <person name="Zhang M.Y."/>
            <person name="Cheng J."/>
            <person name="Cai Y."/>
            <person name="Zhang T.Y."/>
            <person name="Wu Y.Y."/>
            <person name="Manikprabhu D."/>
            <person name="Li W.J."/>
            <person name="Zhang Y.X."/>
        </authorList>
    </citation>
    <scope>NUCLEOTIDE SEQUENCE [LARGE SCALE GENOMIC DNA]</scope>
    <source>
        <strain evidence="6 7">JCM 30743</strain>
    </source>
</reference>
<keyword evidence="3 6" id="KW-0012">Acyltransferase</keyword>
<evidence type="ECO:0000256" key="3">
    <source>
        <dbReference type="ARBA" id="ARBA00023315"/>
    </source>
</evidence>
<evidence type="ECO:0000259" key="5">
    <source>
        <dbReference type="Pfam" id="PF00755"/>
    </source>
</evidence>
<sequence length="595" mass="68829">MEKTFSFQNELPSLPIPSLNSTKLKLLEWIKPLVSVEQFQKTTEVIDRFFEIEGDGEKLQKKLQEFAQNRTGSWLAPFWDDLYLTHRNPLPYSSNFNILIQSEDYQNRYSYAEMAGKVSYFVTELYHAIIDEKVEPDTFRGKRLDMSQYNYFFRSIRIPRLDKDIFHAADFDKRNNHVVLFYRNNLYKVPVTNHEGMIYDSNEIVSAIEEAMKANPVEGTNVGVFTAANRDEAAKAYDMLRESKVNQEILDCIADSLVVISIDEDSNNPEDAIRHLMLNANNKYFDKTIQIILTRRCELGFNIEHCAVDGTSIAAVISHVNQGLKNDPLQPVKINEKPIVEKQKWDLDKEMVDLLNQFKQEYLQEKENYDLQQSLFTDFGAEEIKQMKLSPDAFFHMALQIAQYRTFGKFTSVYEPVGVRFFYEGRTECARATSMEKRSVVEALEYGNEASEFLYSLMQKASDAHSERIRDCQKGLGVERHMFGLEQIFYHFAEELGLKELPEIFKDEGYLTLRHNFLSTSGTVYDSVKYRMFGPVVENGHGIAYIIKDDSISINISSYSENKTEGKLLMEHLINALQELKAIAKKEVGMKLELL</sequence>
<gene>
    <name evidence="6" type="ORF">D1B31_21995</name>
</gene>
<dbReference type="Gene3D" id="3.30.559.70">
    <property type="entry name" value="Choline/Carnitine o-acyltransferase, domain 2"/>
    <property type="match status" value="1"/>
</dbReference>
<dbReference type="Proteomes" id="UP000284416">
    <property type="component" value="Unassembled WGS sequence"/>
</dbReference>
<dbReference type="Pfam" id="PF00755">
    <property type="entry name" value="Carn_acyltransf"/>
    <property type="match status" value="1"/>
</dbReference>
<keyword evidence="7" id="KW-1185">Reference proteome</keyword>
<proteinExistence type="inferred from homology"/>
<evidence type="ECO:0000256" key="1">
    <source>
        <dbReference type="ARBA" id="ARBA00005232"/>
    </source>
</evidence>
<dbReference type="AlphaFoldDB" id="A0A417YFL3"/>
<dbReference type="PANTHER" id="PTHR22589">
    <property type="entry name" value="CARNITINE O-ACYLTRANSFERASE"/>
    <property type="match status" value="1"/>
</dbReference>
<comment type="similarity">
    <text evidence="1">Belongs to the carnitine/choline acetyltransferase family.</text>
</comment>
<feature type="active site" description="Proton acceptor" evidence="4">
    <location>
        <position position="305"/>
    </location>
</feature>
<dbReference type="RefSeq" id="WP_118924536.1">
    <property type="nucleotide sequence ID" value="NZ_QWEG01000022.1"/>
</dbReference>
<dbReference type="GO" id="GO:0016746">
    <property type="term" value="F:acyltransferase activity"/>
    <property type="evidence" value="ECO:0007669"/>
    <property type="project" value="UniProtKB-KW"/>
</dbReference>
<feature type="domain" description="Choline/carnitine acyltransferase" evidence="5">
    <location>
        <begin position="14"/>
        <end position="573"/>
    </location>
</feature>
<evidence type="ECO:0000313" key="7">
    <source>
        <dbReference type="Proteomes" id="UP000284416"/>
    </source>
</evidence>
<evidence type="ECO:0000256" key="4">
    <source>
        <dbReference type="PIRSR" id="PIRSR600542-1"/>
    </source>
</evidence>
<name>A0A417YFL3_9BACI</name>
<dbReference type="Gene3D" id="3.30.559.10">
    <property type="entry name" value="Chloramphenicol acetyltransferase-like domain"/>
    <property type="match status" value="1"/>
</dbReference>
<dbReference type="OrthoDB" id="1456at2"/>
<protein>
    <submittedName>
        <fullName evidence="6">Choline/carnitine O-acyltransferase</fullName>
    </submittedName>
</protein>